<evidence type="ECO:0000256" key="2">
    <source>
        <dbReference type="ARBA" id="ARBA00022692"/>
    </source>
</evidence>
<feature type="transmembrane region" description="Helical" evidence="5">
    <location>
        <begin position="7"/>
        <end position="29"/>
    </location>
</feature>
<dbReference type="Proteomes" id="UP001144612">
    <property type="component" value="Unassembled WGS sequence"/>
</dbReference>
<dbReference type="PANTHER" id="PTHR39344:SF1">
    <property type="entry name" value="UPF0182 PROTEIN SLL1060"/>
    <property type="match status" value="1"/>
</dbReference>
<dbReference type="HAMAP" id="MF_01600">
    <property type="entry name" value="UPF0182"/>
    <property type="match status" value="1"/>
</dbReference>
<evidence type="ECO:0000313" key="6">
    <source>
        <dbReference type="EMBL" id="MCY6960449.1"/>
    </source>
</evidence>
<reference evidence="6" key="1">
    <citation type="submission" date="2022-12" db="EMBL/GenBank/DDBJ databases">
        <title>Clostridium sp. nov., isolated from industrial wastewater.</title>
        <authorList>
            <person name="Jiayan W."/>
        </authorList>
    </citation>
    <scope>NUCLEOTIDE SEQUENCE</scope>
    <source>
        <strain evidence="6">ZC22-4</strain>
    </source>
</reference>
<keyword evidence="1 5" id="KW-1003">Cell membrane</keyword>
<keyword evidence="2 5" id="KW-0812">Transmembrane</keyword>
<evidence type="ECO:0000313" key="7">
    <source>
        <dbReference type="Proteomes" id="UP001144612"/>
    </source>
</evidence>
<dbReference type="InterPro" id="IPR005372">
    <property type="entry name" value="UPF0182"/>
</dbReference>
<sequence length="906" mass="104798">MKKRDFWGIGIFIIVLIIVFLNKIVNFIINIKWFKEMGYLSVYFTKISAVLKLMIPIFLICFIGIWFYYKSIKKSIIKWNTVVEVNSIKDKREKNIILIVDALISLFVSFNFASAYWYTILEFANGQSFNVKDPLFNKDISFYIFKLPLIESINKAAISLILFLVFVTIVIYISMNTKDKIVFGRHRDENQSANSNKATGFKSGLTRFAGKQLAVVGSLALIFISLEYAIKAWNLVYSPRGVAFGASYTDTHVTLRFYKIIVVASLISAIVIFISVLKSKVRPIVIFSVLIIALIFSEKVVSGVWENFIVKSNEKRLETPYIEYNIKYTKKGFGIDNIEEKVYNLDNNLNKEVISKNRDTIDNIKINSVSPALEFYNQVESKKSYYQFNDVDIDRYNINGKYTQVFVSARELEYDKLKEKASTWQSKHLIYTHGYGLVMSKVNSVTSEGKPDFVVNDMPIKNVSGIKIDNPRIYFGEKTKEYCIVNTKLEELDYPKESEENTNNKYDGKAGIKMNLFNRILFAINQKDINFLLSRDINADSRILINRSITNRIKKIAPFLMYDKDPYLVVNNGRLYWIIDAYTASNRYPFSEPMNGVNYMRNSAKVIIDTVDGTTNFYIVDKNEPIINTYSKIFPKLFKDINELPKGFKEHFRYPDQYFITQCKVMEKYHVDDADSFFGSPNIWDIAKNQKQVEGKDNINAASYVIMKLPGEPKEEMVLIQYFNQYQRENMIALMAARMDKDNYGKLVLYKLPRTVNSPILFKQKINQDTAISKELSLWNKEGSKVQFGDTMIVPVANSLLYVEPIYLRAQGERSIPEMKRVVVSYEDRMILAPDIETGLKQLFDYEDKDNEKKVIDNSTVPMKNDPIIKQAKELYSKALEAQKSGDWAKYGEYIKKLGETLNNIK</sequence>
<feature type="transmembrane region" description="Helical" evidence="5">
    <location>
        <begin position="284"/>
        <end position="305"/>
    </location>
</feature>
<protein>
    <recommendedName>
        <fullName evidence="5">UPF0182 protein OW729_17745</fullName>
    </recommendedName>
</protein>
<name>A0ABT4DDQ2_9CLOT</name>
<keyword evidence="4 5" id="KW-0472">Membrane</keyword>
<gene>
    <name evidence="6" type="ORF">OW729_17745</name>
</gene>
<proteinExistence type="inferred from homology"/>
<comment type="similarity">
    <text evidence="5">Belongs to the UPF0182 family.</text>
</comment>
<dbReference type="NCBIfam" id="NF000825">
    <property type="entry name" value="PRK00068.1"/>
    <property type="match status" value="1"/>
</dbReference>
<feature type="transmembrane region" description="Helical" evidence="5">
    <location>
        <begin position="257"/>
        <end position="277"/>
    </location>
</feature>
<dbReference type="EMBL" id="JAPQFJ010000029">
    <property type="protein sequence ID" value="MCY6960449.1"/>
    <property type="molecule type" value="Genomic_DNA"/>
</dbReference>
<evidence type="ECO:0000256" key="1">
    <source>
        <dbReference type="ARBA" id="ARBA00022475"/>
    </source>
</evidence>
<feature type="transmembrane region" description="Helical" evidence="5">
    <location>
        <begin position="156"/>
        <end position="175"/>
    </location>
</feature>
<organism evidence="6 7">
    <name type="scientific">Clostridium brassicae</name>
    <dbReference type="NCBI Taxonomy" id="2999072"/>
    <lineage>
        <taxon>Bacteria</taxon>
        <taxon>Bacillati</taxon>
        <taxon>Bacillota</taxon>
        <taxon>Clostridia</taxon>
        <taxon>Eubacteriales</taxon>
        <taxon>Clostridiaceae</taxon>
        <taxon>Clostridium</taxon>
    </lineage>
</organism>
<dbReference type="RefSeq" id="WP_268062886.1">
    <property type="nucleotide sequence ID" value="NZ_JAPQFJ010000029.1"/>
</dbReference>
<comment type="subcellular location">
    <subcellularLocation>
        <location evidence="5">Cell membrane</location>
        <topology evidence="5">Multi-pass membrane protein</topology>
    </subcellularLocation>
</comment>
<feature type="transmembrane region" description="Helical" evidence="5">
    <location>
        <begin position="49"/>
        <end position="69"/>
    </location>
</feature>
<comment type="caution">
    <text evidence="6">The sequence shown here is derived from an EMBL/GenBank/DDBJ whole genome shotgun (WGS) entry which is preliminary data.</text>
</comment>
<dbReference type="Pfam" id="PF03699">
    <property type="entry name" value="UPF0182"/>
    <property type="match status" value="1"/>
</dbReference>
<evidence type="ECO:0000256" key="3">
    <source>
        <dbReference type="ARBA" id="ARBA00022989"/>
    </source>
</evidence>
<dbReference type="PANTHER" id="PTHR39344">
    <property type="entry name" value="UPF0182 PROTEIN SLL1060"/>
    <property type="match status" value="1"/>
</dbReference>
<evidence type="ECO:0000256" key="5">
    <source>
        <dbReference type="HAMAP-Rule" id="MF_01600"/>
    </source>
</evidence>
<keyword evidence="7" id="KW-1185">Reference proteome</keyword>
<accession>A0ABT4DDQ2</accession>
<evidence type="ECO:0000256" key="4">
    <source>
        <dbReference type="ARBA" id="ARBA00023136"/>
    </source>
</evidence>
<feature type="transmembrane region" description="Helical" evidence="5">
    <location>
        <begin position="96"/>
        <end position="118"/>
    </location>
</feature>
<feature type="transmembrane region" description="Helical" evidence="5">
    <location>
        <begin position="213"/>
        <end position="237"/>
    </location>
</feature>
<keyword evidence="3 5" id="KW-1133">Transmembrane helix</keyword>